<dbReference type="AlphaFoldDB" id="A0A6S6M270"/>
<dbReference type="RefSeq" id="WP_185242506.1">
    <property type="nucleotide sequence ID" value="NZ_AP023213.1"/>
</dbReference>
<name>A0A6S6M270_9BACT</name>
<dbReference type="Pfam" id="PF01636">
    <property type="entry name" value="APH"/>
    <property type="match status" value="1"/>
</dbReference>
<dbReference type="InterPro" id="IPR011009">
    <property type="entry name" value="Kinase-like_dom_sf"/>
</dbReference>
<evidence type="ECO:0000259" key="1">
    <source>
        <dbReference type="Pfam" id="PF01636"/>
    </source>
</evidence>
<dbReference type="Gene3D" id="3.90.1200.10">
    <property type="match status" value="1"/>
</dbReference>
<organism evidence="2 3">
    <name type="scientific">Citrifermentans bremense</name>
    <dbReference type="NCBI Taxonomy" id="60035"/>
    <lineage>
        <taxon>Bacteria</taxon>
        <taxon>Pseudomonadati</taxon>
        <taxon>Thermodesulfobacteriota</taxon>
        <taxon>Desulfuromonadia</taxon>
        <taxon>Geobacterales</taxon>
        <taxon>Geobacteraceae</taxon>
        <taxon>Citrifermentans</taxon>
    </lineage>
</organism>
<accession>A0A6S6M270</accession>
<reference evidence="2 3" key="1">
    <citation type="submission" date="2020-06" db="EMBL/GenBank/DDBJ databases">
        <title>Interaction of electrochemicaly active bacteria, Geobacter bremensis R4 on different carbon anode.</title>
        <authorList>
            <person name="Meng L."/>
            <person name="Yoshida N."/>
        </authorList>
    </citation>
    <scope>NUCLEOTIDE SEQUENCE [LARGE SCALE GENOMIC DNA]</scope>
    <source>
        <strain evidence="2 3">R4</strain>
    </source>
</reference>
<keyword evidence="3" id="KW-1185">Reference proteome</keyword>
<feature type="domain" description="Aminoglycoside phosphotransferase" evidence="1">
    <location>
        <begin position="185"/>
        <end position="347"/>
    </location>
</feature>
<evidence type="ECO:0000313" key="2">
    <source>
        <dbReference type="EMBL" id="BCG47640.1"/>
    </source>
</evidence>
<dbReference type="InterPro" id="IPR002575">
    <property type="entry name" value="Aminoglycoside_PTrfase"/>
</dbReference>
<evidence type="ECO:0000313" key="3">
    <source>
        <dbReference type="Proteomes" id="UP000515472"/>
    </source>
</evidence>
<proteinExistence type="predicted"/>
<gene>
    <name evidence="2" type="ORF">GEOBRER4_n2479</name>
</gene>
<dbReference type="KEGG" id="gbn:GEOBRER4_23900"/>
<dbReference type="EMBL" id="AP023213">
    <property type="protein sequence ID" value="BCG47640.1"/>
    <property type="molecule type" value="Genomic_DNA"/>
</dbReference>
<dbReference type="SUPFAM" id="SSF56112">
    <property type="entry name" value="Protein kinase-like (PK-like)"/>
    <property type="match status" value="1"/>
</dbReference>
<protein>
    <recommendedName>
        <fullName evidence="1">Aminoglycoside phosphotransferase domain-containing protein</fullName>
    </recommendedName>
</protein>
<dbReference type="Proteomes" id="UP000515472">
    <property type="component" value="Chromosome"/>
</dbReference>
<sequence>MSRYDIDPNLVLFVDPAGGRSEEKWLFFEGCPKNALQLLQQRSNLVCRFPRSRLWHQLLDLAALRLKGVTASRVLFVNDGLLSCFLHAGSKKAYRLYARHHLPKMTSLRRRILSRLPLSLRSESTFLVLFGGEEPGQAAGADRAQVEATELMFFSNRLGKLLLLDTRNMASENGEIVKTTAHRGYLPVMEREFATLSEISKKMAGSRSLPQLGRHFVLNGRHFFTEKYIAGESLRAVLHRHGTRGGAAQACRILHQLDEWYVSYLGAFIAPSRPFSALSAHLLPLFSSCYRGGSPELVDAARRHLAELDRSLVGVVPVVSHNDLWPGNFLCTKNGLVVLDWERATPERAPFFDYFWMMVSATLEYLAGAKGVRYYSDTMDSFLKAEDEVALEAHRLLRLFLKRMGVPERHFQTLLFLFLMEGSVQGYQALGRQTDMDALIFSQLLKFTGREAADATGYLGRDADEPEQEDELA</sequence>